<dbReference type="Proteomes" id="UP000694005">
    <property type="component" value="Chromosome A08"/>
</dbReference>
<dbReference type="EMBL" id="LR031575">
    <property type="protein sequence ID" value="VDD03320.1"/>
    <property type="molecule type" value="Genomic_DNA"/>
</dbReference>
<dbReference type="Gramene" id="A08p08620.2_BraZ1">
    <property type="protein sequence ID" value="A08p08620.2_BraZ1.CDS.1"/>
    <property type="gene ID" value="A08g08620.2_BraZ1"/>
</dbReference>
<proteinExistence type="predicted"/>
<name>A0A3P6BP06_BRACM</name>
<accession>A0A3P6BP06</accession>
<organism evidence="2">
    <name type="scientific">Brassica campestris</name>
    <name type="common">Field mustard</name>
    <dbReference type="NCBI Taxonomy" id="3711"/>
    <lineage>
        <taxon>Eukaryota</taxon>
        <taxon>Viridiplantae</taxon>
        <taxon>Streptophyta</taxon>
        <taxon>Embryophyta</taxon>
        <taxon>Tracheophyta</taxon>
        <taxon>Spermatophyta</taxon>
        <taxon>Magnoliopsida</taxon>
        <taxon>eudicotyledons</taxon>
        <taxon>Gunneridae</taxon>
        <taxon>Pentapetalae</taxon>
        <taxon>rosids</taxon>
        <taxon>malvids</taxon>
        <taxon>Brassicales</taxon>
        <taxon>Brassicaceae</taxon>
        <taxon>Brassiceae</taxon>
        <taxon>Brassica</taxon>
    </lineage>
</organism>
<protein>
    <submittedName>
        <fullName evidence="1">Uncharacterized protein</fullName>
    </submittedName>
</protein>
<gene>
    <name evidence="2" type="ORF">BRAA08T32797Z</name>
    <name evidence="1" type="ORF">BRAPAZ1V2_A08P08620.2</name>
</gene>
<dbReference type="EMBL" id="LS974624">
    <property type="protein sequence ID" value="CAG7897196.1"/>
    <property type="molecule type" value="Genomic_DNA"/>
</dbReference>
<evidence type="ECO:0000313" key="1">
    <source>
        <dbReference type="EMBL" id="CAG7897196.1"/>
    </source>
</evidence>
<dbReference type="AlphaFoldDB" id="A0A3P6BP06"/>
<reference evidence="2" key="1">
    <citation type="submission" date="2018-11" db="EMBL/GenBank/DDBJ databases">
        <authorList>
            <consortium name="Genoscope - CEA"/>
            <person name="William W."/>
        </authorList>
    </citation>
    <scope>NUCLEOTIDE SEQUENCE</scope>
</reference>
<sequence length="136" mass="15943">MLELSELKLVSPGQLDKPRLIAKPDLTWIMPDFTWIIPNLRKIMPGLRKIMPDLTWIMKFHKMIETSLIWLDWLVPHVPTTVLMISLPCSIRSWTFPLEISRRQGSLSYQKTWALLERNLSDQNVPRPLLIVLPMC</sequence>
<evidence type="ECO:0000313" key="2">
    <source>
        <dbReference type="EMBL" id="VDD03320.1"/>
    </source>
</evidence>